<dbReference type="GO" id="GO:0046872">
    <property type="term" value="F:metal ion binding"/>
    <property type="evidence" value="ECO:0007669"/>
    <property type="project" value="UniProtKB-UniRule"/>
</dbReference>
<dbReference type="Pfam" id="PF03454">
    <property type="entry name" value="MoeA_C"/>
    <property type="match status" value="1"/>
</dbReference>
<gene>
    <name evidence="13" type="ORF">DAI18_00895</name>
</gene>
<dbReference type="PANTHER" id="PTHR10192">
    <property type="entry name" value="MOLYBDOPTERIN BIOSYNTHESIS PROTEIN"/>
    <property type="match status" value="1"/>
</dbReference>
<dbReference type="EMBL" id="CP028519">
    <property type="protein sequence ID" value="AVY92763.1"/>
    <property type="molecule type" value="Genomic_DNA"/>
</dbReference>
<dbReference type="FunFam" id="3.40.980.10:FF:000004">
    <property type="entry name" value="Molybdopterin molybdenumtransferase"/>
    <property type="match status" value="1"/>
</dbReference>
<comment type="function">
    <text evidence="2 11">Catalyzes the insertion of molybdate into adenylated molybdopterin with the concomitant release of AMP.</text>
</comment>
<dbReference type="Gene3D" id="3.90.105.10">
    <property type="entry name" value="Molybdopterin biosynthesis moea protein, domain 2"/>
    <property type="match status" value="1"/>
</dbReference>
<proteinExistence type="inferred from homology"/>
<evidence type="ECO:0000259" key="12">
    <source>
        <dbReference type="SMART" id="SM00852"/>
    </source>
</evidence>
<dbReference type="InterPro" id="IPR005111">
    <property type="entry name" value="MoeA_C_domain_IV"/>
</dbReference>
<comment type="cofactor">
    <cofactor evidence="1 11">
        <name>Mg(2+)</name>
        <dbReference type="ChEBI" id="CHEBI:18420"/>
    </cofactor>
</comment>
<dbReference type="SUPFAM" id="SSF63882">
    <property type="entry name" value="MoeA N-terminal region -like"/>
    <property type="match status" value="1"/>
</dbReference>
<evidence type="ECO:0000313" key="13">
    <source>
        <dbReference type="EMBL" id="AVY92763.1"/>
    </source>
</evidence>
<dbReference type="FunFam" id="2.170.190.11:FF:000001">
    <property type="entry name" value="Molybdopterin molybdenumtransferase"/>
    <property type="match status" value="1"/>
</dbReference>
<dbReference type="InterPro" id="IPR036688">
    <property type="entry name" value="MoeA_C_domain_IV_sf"/>
</dbReference>
<evidence type="ECO:0000256" key="9">
    <source>
        <dbReference type="ARBA" id="ARBA00023150"/>
    </source>
</evidence>
<evidence type="ECO:0000256" key="5">
    <source>
        <dbReference type="ARBA" id="ARBA00022505"/>
    </source>
</evidence>
<dbReference type="InterPro" id="IPR036425">
    <property type="entry name" value="MoaB/Mog-like_dom_sf"/>
</dbReference>
<dbReference type="Pfam" id="PF00994">
    <property type="entry name" value="MoCF_biosynth"/>
    <property type="match status" value="1"/>
</dbReference>
<dbReference type="EC" id="2.10.1.1" evidence="11"/>
<dbReference type="SUPFAM" id="SSF63867">
    <property type="entry name" value="MoeA C-terminal domain-like"/>
    <property type="match status" value="1"/>
</dbReference>
<dbReference type="SMART" id="SM00852">
    <property type="entry name" value="MoCF_biosynth"/>
    <property type="match status" value="1"/>
</dbReference>
<dbReference type="OrthoDB" id="9804758at2"/>
<dbReference type="Proteomes" id="UP000244173">
    <property type="component" value="Chromosome"/>
</dbReference>
<feature type="domain" description="MoaB/Mog" evidence="12">
    <location>
        <begin position="174"/>
        <end position="311"/>
    </location>
</feature>
<dbReference type="KEGG" id="maer:DAI18_00895"/>
<keyword evidence="7 11" id="KW-0479">Metal-binding</keyword>
<dbReference type="CDD" id="cd00887">
    <property type="entry name" value="MoeA"/>
    <property type="match status" value="1"/>
</dbReference>
<dbReference type="AlphaFoldDB" id="A0A2U3TH81"/>
<accession>A0A2U3TH81</accession>
<protein>
    <recommendedName>
        <fullName evidence="11">Molybdopterin molybdenumtransferase</fullName>
        <ecNumber evidence="11">2.10.1.1</ecNumber>
    </recommendedName>
</protein>
<name>A0A2U3TH81_9NEIS</name>
<dbReference type="Pfam" id="PF03453">
    <property type="entry name" value="MoeA_N"/>
    <property type="match status" value="1"/>
</dbReference>
<comment type="catalytic activity">
    <reaction evidence="10">
        <text>adenylyl-molybdopterin + molybdate = Mo-molybdopterin + AMP + H(+)</text>
        <dbReference type="Rhea" id="RHEA:35047"/>
        <dbReference type="ChEBI" id="CHEBI:15378"/>
        <dbReference type="ChEBI" id="CHEBI:36264"/>
        <dbReference type="ChEBI" id="CHEBI:62727"/>
        <dbReference type="ChEBI" id="CHEBI:71302"/>
        <dbReference type="ChEBI" id="CHEBI:456215"/>
        <dbReference type="EC" id="2.10.1.1"/>
    </reaction>
</comment>
<evidence type="ECO:0000256" key="10">
    <source>
        <dbReference type="ARBA" id="ARBA00047317"/>
    </source>
</evidence>
<dbReference type="Gene3D" id="3.40.980.10">
    <property type="entry name" value="MoaB/Mog-like domain"/>
    <property type="match status" value="1"/>
</dbReference>
<comment type="similarity">
    <text evidence="4 11">Belongs to the MoeA family.</text>
</comment>
<dbReference type="GO" id="GO:0061599">
    <property type="term" value="F:molybdopterin molybdotransferase activity"/>
    <property type="evidence" value="ECO:0007669"/>
    <property type="project" value="UniProtKB-UniRule"/>
</dbReference>
<dbReference type="STRING" id="1122240.GCA_000620105_00729"/>
<dbReference type="NCBIfam" id="TIGR00177">
    <property type="entry name" value="molyb_syn"/>
    <property type="match status" value="1"/>
</dbReference>
<evidence type="ECO:0000256" key="2">
    <source>
        <dbReference type="ARBA" id="ARBA00002901"/>
    </source>
</evidence>
<evidence type="ECO:0000313" key="14">
    <source>
        <dbReference type="Proteomes" id="UP000244173"/>
    </source>
</evidence>
<keyword evidence="5 11" id="KW-0500">Molybdenum</keyword>
<dbReference type="NCBIfam" id="NF045515">
    <property type="entry name" value="Glp_gephyrin"/>
    <property type="match status" value="1"/>
</dbReference>
<evidence type="ECO:0000256" key="7">
    <source>
        <dbReference type="ARBA" id="ARBA00022723"/>
    </source>
</evidence>
<dbReference type="InterPro" id="IPR036135">
    <property type="entry name" value="MoeA_linker/N_sf"/>
</dbReference>
<keyword evidence="6 11" id="KW-0808">Transferase</keyword>
<evidence type="ECO:0000256" key="11">
    <source>
        <dbReference type="RuleBase" id="RU365090"/>
    </source>
</evidence>
<dbReference type="InterPro" id="IPR005110">
    <property type="entry name" value="MoeA_linker/N"/>
</dbReference>
<dbReference type="GO" id="GO:0006777">
    <property type="term" value="P:Mo-molybdopterin cofactor biosynthetic process"/>
    <property type="evidence" value="ECO:0007669"/>
    <property type="project" value="UniProtKB-UniRule"/>
</dbReference>
<evidence type="ECO:0000256" key="1">
    <source>
        <dbReference type="ARBA" id="ARBA00001946"/>
    </source>
</evidence>
<comment type="pathway">
    <text evidence="3 11">Cofactor biosynthesis; molybdopterin biosynthesis.</text>
</comment>
<dbReference type="InterPro" id="IPR038987">
    <property type="entry name" value="MoeA-like"/>
</dbReference>
<evidence type="ECO:0000256" key="3">
    <source>
        <dbReference type="ARBA" id="ARBA00005046"/>
    </source>
</evidence>
<keyword evidence="8 11" id="KW-0460">Magnesium</keyword>
<dbReference type="Gene3D" id="2.170.190.11">
    <property type="entry name" value="Molybdopterin biosynthesis moea protein, domain 3"/>
    <property type="match status" value="1"/>
</dbReference>
<dbReference type="SUPFAM" id="SSF53218">
    <property type="entry name" value="Molybdenum cofactor biosynthesis proteins"/>
    <property type="match status" value="1"/>
</dbReference>
<dbReference type="PANTHER" id="PTHR10192:SF5">
    <property type="entry name" value="GEPHYRIN"/>
    <property type="match status" value="1"/>
</dbReference>
<sequence length="401" mass="42968">MLDFEAAADWLLSRARPLEDTETVPLIRARNRVLAHEVVSGIDVPPHDNSAMDGYALRVADWRDGVAFEVSQRVPAGSQPGPLKAGTLARIFTGAPIPAGADAVVMQEDSELDGDRVRILHAPGIGQNIRRAGEDIGHGQVIVAAGKRLTPADIGLIASVGVPDVDVFRPLRVAVFFTGDELTEPGERLQPGRIYNSNRYWLRGLLAQIGCEIRDLGIIPDSLAATRLALSDAAASADVVVTCGGVSVGEEDHVKTAVEREGELHLWKIAIKPGKPLAYGRIGAADFIGLPGNPVSGYVTLLTLIVPFLRQRMGRTAVRLPLPLRLPAAFDWTRADARRTEFLRARLVGQDDGGLAVERYPHQGSGVLTSCAWADGLVRLAPGRTVKPGDLVDFLPMSALV</sequence>
<evidence type="ECO:0000256" key="6">
    <source>
        <dbReference type="ARBA" id="ARBA00022679"/>
    </source>
</evidence>
<dbReference type="Gene3D" id="2.40.340.10">
    <property type="entry name" value="MoeA, C-terminal, domain IV"/>
    <property type="match status" value="1"/>
</dbReference>
<evidence type="ECO:0000256" key="4">
    <source>
        <dbReference type="ARBA" id="ARBA00010763"/>
    </source>
</evidence>
<dbReference type="GO" id="GO:0005829">
    <property type="term" value="C:cytosol"/>
    <property type="evidence" value="ECO:0007669"/>
    <property type="project" value="TreeGrafter"/>
</dbReference>
<reference evidence="13 14" key="1">
    <citation type="submission" date="2018-04" db="EMBL/GenBank/DDBJ databases">
        <title>Denitrifier Microvirgula.</title>
        <authorList>
            <person name="Anderson E."/>
            <person name="Jang J."/>
            <person name="Ishii S."/>
        </authorList>
    </citation>
    <scope>NUCLEOTIDE SEQUENCE [LARGE SCALE GENOMIC DNA]</scope>
    <source>
        <strain evidence="13 14">BE2.4</strain>
    </source>
</reference>
<keyword evidence="14" id="KW-1185">Reference proteome</keyword>
<dbReference type="UniPathway" id="UPA00344"/>
<dbReference type="InterPro" id="IPR001453">
    <property type="entry name" value="MoaB/Mog_dom"/>
</dbReference>
<organism evidence="13 14">
    <name type="scientific">Microvirgula aerodenitrificans</name>
    <dbReference type="NCBI Taxonomy" id="57480"/>
    <lineage>
        <taxon>Bacteria</taxon>
        <taxon>Pseudomonadati</taxon>
        <taxon>Pseudomonadota</taxon>
        <taxon>Betaproteobacteria</taxon>
        <taxon>Neisseriales</taxon>
        <taxon>Aquaspirillaceae</taxon>
        <taxon>Microvirgula</taxon>
    </lineage>
</organism>
<evidence type="ECO:0000256" key="8">
    <source>
        <dbReference type="ARBA" id="ARBA00022842"/>
    </source>
</evidence>
<keyword evidence="9 11" id="KW-0501">Molybdenum cofactor biosynthesis</keyword>